<reference evidence="1 2" key="1">
    <citation type="journal article" date="2012" name="Antonie Van Leeuwenhoek">
        <title>Shewanella litorisediminis sp. nov., a gammaproteobacterium isolated from a tidal flat sediment.</title>
        <authorList>
            <person name="Lee M.H."/>
            <person name="Yoon J.H."/>
        </authorList>
    </citation>
    <scope>NUCLEOTIDE SEQUENCE [LARGE SCALE GENOMIC DNA]</scope>
    <source>
        <strain evidence="1 2">SMK1-12</strain>
    </source>
</reference>
<evidence type="ECO:0000313" key="1">
    <source>
        <dbReference type="EMBL" id="QRH03247.1"/>
    </source>
</evidence>
<dbReference type="Pfam" id="PF11333">
    <property type="entry name" value="DUF3135"/>
    <property type="match status" value="1"/>
</dbReference>
<organism evidence="1 2">
    <name type="scientific">Shewanella litorisediminis</name>
    <dbReference type="NCBI Taxonomy" id="1173586"/>
    <lineage>
        <taxon>Bacteria</taxon>
        <taxon>Pseudomonadati</taxon>
        <taxon>Pseudomonadota</taxon>
        <taxon>Gammaproteobacteria</taxon>
        <taxon>Alteromonadales</taxon>
        <taxon>Shewanellaceae</taxon>
        <taxon>Shewanella</taxon>
    </lineage>
</organism>
<accession>A0ABX7G7I8</accession>
<protein>
    <submittedName>
        <fullName evidence="1">DUF3135 domain-containing protein</fullName>
    </submittedName>
</protein>
<sequence length="101" mass="11725">MTPLPDFDTLRWMADNEPQALDELRDKLNREVIDGSESNKAQLECLIYDLDRQLSRCTNPYHRCVIATGMMRNKLHTLQCVINEPDFLERSCAEVIPLFKA</sequence>
<dbReference type="InterPro" id="IPR021482">
    <property type="entry name" value="DUF3135"/>
</dbReference>
<dbReference type="EMBL" id="CP069213">
    <property type="protein sequence ID" value="QRH03247.1"/>
    <property type="molecule type" value="Genomic_DNA"/>
</dbReference>
<dbReference type="RefSeq" id="WP_203326805.1">
    <property type="nucleotide sequence ID" value="NZ_CP069213.1"/>
</dbReference>
<evidence type="ECO:0000313" key="2">
    <source>
        <dbReference type="Proteomes" id="UP000596252"/>
    </source>
</evidence>
<dbReference type="Proteomes" id="UP000596252">
    <property type="component" value="Chromosome"/>
</dbReference>
<proteinExistence type="predicted"/>
<name>A0ABX7G7I8_9GAMM</name>
<keyword evidence="2" id="KW-1185">Reference proteome</keyword>
<gene>
    <name evidence="1" type="ORF">JQC75_07585</name>
</gene>